<proteinExistence type="predicted"/>
<dbReference type="Gene3D" id="3.40.50.1010">
    <property type="entry name" value="5'-nuclease"/>
    <property type="match status" value="1"/>
</dbReference>
<dbReference type="InterPro" id="IPR002716">
    <property type="entry name" value="PIN_dom"/>
</dbReference>
<dbReference type="KEGG" id="metu:GNH96_05125"/>
<dbReference type="SUPFAM" id="SSF88723">
    <property type="entry name" value="PIN domain-like"/>
    <property type="match status" value="1"/>
</dbReference>
<reference evidence="3" key="1">
    <citation type="submission" date="2019-12" db="EMBL/GenBank/DDBJ databases">
        <authorList>
            <person name="Awala S.I."/>
            <person name="Rhee S.K."/>
        </authorList>
    </citation>
    <scope>NUCLEOTIDE SEQUENCE [LARGE SCALE GENOMIC DNA]</scope>
    <source>
        <strain evidence="3">IM1</strain>
    </source>
</reference>
<dbReference type="InterPro" id="IPR029060">
    <property type="entry name" value="PIN-like_dom_sf"/>
</dbReference>
<dbReference type="EMBL" id="CP046565">
    <property type="protein sequence ID" value="QJD29405.1"/>
    <property type="molecule type" value="Genomic_DNA"/>
</dbReference>
<feature type="domain" description="PIN" evidence="1">
    <location>
        <begin position="3"/>
        <end position="127"/>
    </location>
</feature>
<protein>
    <submittedName>
        <fullName evidence="2">PIN domain-containing protein</fullName>
    </submittedName>
</protein>
<name>A0A858Q6H6_9GAMM</name>
<evidence type="ECO:0000313" key="3">
    <source>
        <dbReference type="Proteomes" id="UP000503004"/>
    </source>
</evidence>
<dbReference type="Proteomes" id="UP000503004">
    <property type="component" value="Chromosome"/>
</dbReference>
<dbReference type="AlphaFoldDB" id="A0A858Q6H6"/>
<evidence type="ECO:0000259" key="1">
    <source>
        <dbReference type="Pfam" id="PF01850"/>
    </source>
</evidence>
<dbReference type="RefSeq" id="WP_169602692.1">
    <property type="nucleotide sequence ID" value="NZ_CP046565.1"/>
</dbReference>
<evidence type="ECO:0000313" key="2">
    <source>
        <dbReference type="EMBL" id="QJD29405.1"/>
    </source>
</evidence>
<gene>
    <name evidence="2" type="ORF">GNH96_05125</name>
</gene>
<dbReference type="CDD" id="cd09874">
    <property type="entry name" value="PIN_MT3492-like"/>
    <property type="match status" value="1"/>
</dbReference>
<organism evidence="2 3">
    <name type="scientific">Methylococcus geothermalis</name>
    <dbReference type="NCBI Taxonomy" id="2681310"/>
    <lineage>
        <taxon>Bacteria</taxon>
        <taxon>Pseudomonadati</taxon>
        <taxon>Pseudomonadota</taxon>
        <taxon>Gammaproteobacteria</taxon>
        <taxon>Methylococcales</taxon>
        <taxon>Methylococcaceae</taxon>
        <taxon>Methylococcus</taxon>
    </lineage>
</organism>
<dbReference type="Pfam" id="PF01850">
    <property type="entry name" value="PIN"/>
    <property type="match status" value="1"/>
</dbReference>
<sequence length="137" mass="14959">MRVFFDSSAFAKRYVREAGTDSVLAWCDRADEIGLSGMALPEIVSAFCRLRRENRITEEQYRQIKSLLLLDIQDVAVCDLNPAVLGCAISCLENNVLRGMDAIHIGSAVALKADVFVSADGRQLEAAERAGLRVAAV</sequence>
<keyword evidence="3" id="KW-1185">Reference proteome</keyword>
<accession>A0A858Q6H6</accession>